<accession>A0A9P4ULX7</accession>
<dbReference type="EMBL" id="MU003844">
    <property type="protein sequence ID" value="KAF2717405.1"/>
    <property type="molecule type" value="Genomic_DNA"/>
</dbReference>
<proteinExistence type="predicted"/>
<keyword evidence="1" id="KW-0732">Signal</keyword>
<feature type="signal peptide" evidence="1">
    <location>
        <begin position="1"/>
        <end position="16"/>
    </location>
</feature>
<reference evidence="2" key="1">
    <citation type="journal article" date="2020" name="Stud. Mycol.">
        <title>101 Dothideomycetes genomes: a test case for predicting lifestyles and emergence of pathogens.</title>
        <authorList>
            <person name="Haridas S."/>
            <person name="Albert R."/>
            <person name="Binder M."/>
            <person name="Bloem J."/>
            <person name="Labutti K."/>
            <person name="Salamov A."/>
            <person name="Andreopoulos B."/>
            <person name="Baker S."/>
            <person name="Barry K."/>
            <person name="Bills G."/>
            <person name="Bluhm B."/>
            <person name="Cannon C."/>
            <person name="Castanera R."/>
            <person name="Culley D."/>
            <person name="Daum C."/>
            <person name="Ezra D."/>
            <person name="Gonzalez J."/>
            <person name="Henrissat B."/>
            <person name="Kuo A."/>
            <person name="Liang C."/>
            <person name="Lipzen A."/>
            <person name="Lutzoni F."/>
            <person name="Magnuson J."/>
            <person name="Mondo S."/>
            <person name="Nolan M."/>
            <person name="Ohm R."/>
            <person name="Pangilinan J."/>
            <person name="Park H.-J."/>
            <person name="Ramirez L."/>
            <person name="Alfaro M."/>
            <person name="Sun H."/>
            <person name="Tritt A."/>
            <person name="Yoshinaga Y."/>
            <person name="Zwiers L.-H."/>
            <person name="Turgeon B."/>
            <person name="Goodwin S."/>
            <person name="Spatafora J."/>
            <person name="Crous P."/>
            <person name="Grigoriev I."/>
        </authorList>
    </citation>
    <scope>NUCLEOTIDE SEQUENCE</scope>
    <source>
        <strain evidence="2">CBS 116435</strain>
    </source>
</reference>
<organism evidence="2 3">
    <name type="scientific">Polychaeton citri CBS 116435</name>
    <dbReference type="NCBI Taxonomy" id="1314669"/>
    <lineage>
        <taxon>Eukaryota</taxon>
        <taxon>Fungi</taxon>
        <taxon>Dikarya</taxon>
        <taxon>Ascomycota</taxon>
        <taxon>Pezizomycotina</taxon>
        <taxon>Dothideomycetes</taxon>
        <taxon>Dothideomycetidae</taxon>
        <taxon>Capnodiales</taxon>
        <taxon>Capnodiaceae</taxon>
        <taxon>Polychaeton</taxon>
    </lineage>
</organism>
<evidence type="ECO:0000313" key="3">
    <source>
        <dbReference type="Proteomes" id="UP000799441"/>
    </source>
</evidence>
<evidence type="ECO:0000256" key="1">
    <source>
        <dbReference type="SAM" id="SignalP"/>
    </source>
</evidence>
<gene>
    <name evidence="2" type="ORF">K431DRAFT_157566</name>
</gene>
<sequence length="239" mass="25727">MMIVSYLTWIMIGLRADWRLDPILVSTQLQLQHYARLSKTKGSQCGPFVTLIPIQGVRPTRPFKRQLCQNDVSWKIITQAKMNEPISSSSSSSSPTSSLSSLMTRCCTPPAVRVLVTSLILFGSQGTIPALPLPFLPFLPAGLAASSTPSTPALRLAPAVFLCPFLGVVFAETSPSPGASPSSSMAALICFAITHIWRLKDSGLAPPYCSAAALTSNFNYIVSSLFRKTLAAVSSMYLR</sequence>
<dbReference type="AlphaFoldDB" id="A0A9P4ULX7"/>
<keyword evidence="3" id="KW-1185">Reference proteome</keyword>
<evidence type="ECO:0000313" key="2">
    <source>
        <dbReference type="EMBL" id="KAF2717405.1"/>
    </source>
</evidence>
<protein>
    <submittedName>
        <fullName evidence="2">Uncharacterized protein</fullName>
    </submittedName>
</protein>
<name>A0A9P4ULX7_9PEZI</name>
<comment type="caution">
    <text evidence="2">The sequence shown here is derived from an EMBL/GenBank/DDBJ whole genome shotgun (WGS) entry which is preliminary data.</text>
</comment>
<feature type="chain" id="PRO_5040227756" evidence="1">
    <location>
        <begin position="17"/>
        <end position="239"/>
    </location>
</feature>
<dbReference type="Proteomes" id="UP000799441">
    <property type="component" value="Unassembled WGS sequence"/>
</dbReference>